<keyword evidence="1" id="KW-0812">Transmembrane</keyword>
<feature type="transmembrane region" description="Helical" evidence="1">
    <location>
        <begin position="28"/>
        <end position="47"/>
    </location>
</feature>
<keyword evidence="4" id="KW-1185">Reference proteome</keyword>
<evidence type="ECO:0000256" key="1">
    <source>
        <dbReference type="SAM" id="Phobius"/>
    </source>
</evidence>
<sequence>MFVVVLWIVFSILVGLLASSKGRSGFLFFFLALILSPVIGLIIALVMPKNNELVEARAIETGGMRKCPSCAELVKSEAKICKHCQSDLNTHPIP</sequence>
<keyword evidence="1" id="KW-0472">Membrane</keyword>
<dbReference type="KEGG" id="mard:IBG28_00880"/>
<dbReference type="Proteomes" id="UP000516370">
    <property type="component" value="Chromosome"/>
</dbReference>
<accession>A0A7H1J6Y6</accession>
<feature type="domain" description="Putative zinc-ribbon" evidence="2">
    <location>
        <begin position="64"/>
        <end position="88"/>
    </location>
</feature>
<dbReference type="EMBL" id="CP061081">
    <property type="protein sequence ID" value="QNT06252.1"/>
    <property type="molecule type" value="Genomic_DNA"/>
</dbReference>
<dbReference type="InterPro" id="IPR059113">
    <property type="entry name" value="Znf_ribbon"/>
</dbReference>
<dbReference type="AlphaFoldDB" id="A0A7H1J6Y6"/>
<gene>
    <name evidence="3" type="ORF">IBG28_00880</name>
</gene>
<evidence type="ECO:0000259" key="2">
    <source>
        <dbReference type="Pfam" id="PF13248"/>
    </source>
</evidence>
<keyword evidence="1" id="KW-1133">Transmembrane helix</keyword>
<dbReference type="RefSeq" id="WP_111608529.1">
    <property type="nucleotide sequence ID" value="NZ_BMLJ01000008.1"/>
</dbReference>
<evidence type="ECO:0000313" key="3">
    <source>
        <dbReference type="EMBL" id="QNT06252.1"/>
    </source>
</evidence>
<dbReference type="OrthoDB" id="7597097at2"/>
<dbReference type="Pfam" id="PF13248">
    <property type="entry name" value="Zn_ribbon_3"/>
    <property type="match status" value="1"/>
</dbReference>
<proteinExistence type="predicted"/>
<organism evidence="3 4">
    <name type="scientific">Marinomonas arctica</name>
    <dbReference type="NCBI Taxonomy" id="383750"/>
    <lineage>
        <taxon>Bacteria</taxon>
        <taxon>Pseudomonadati</taxon>
        <taxon>Pseudomonadota</taxon>
        <taxon>Gammaproteobacteria</taxon>
        <taxon>Oceanospirillales</taxon>
        <taxon>Oceanospirillaceae</taxon>
        <taxon>Marinomonas</taxon>
    </lineage>
</organism>
<protein>
    <submittedName>
        <fullName evidence="3">Zinc ribbon domain-containing protein</fullName>
    </submittedName>
</protein>
<name>A0A7H1J6Y6_9GAMM</name>
<reference evidence="3 4" key="1">
    <citation type="submission" date="2020-09" db="EMBL/GenBank/DDBJ databases">
        <title>Complete genome sequence of an Arctic sea ice bacterium Marinomonas arctica BSI20414.</title>
        <authorList>
            <person name="Liao L."/>
            <person name="Chen B."/>
        </authorList>
    </citation>
    <scope>NUCLEOTIDE SEQUENCE [LARGE SCALE GENOMIC DNA]</scope>
    <source>
        <strain evidence="3 4">BSI20414</strain>
    </source>
</reference>
<evidence type="ECO:0000313" key="4">
    <source>
        <dbReference type="Proteomes" id="UP000516370"/>
    </source>
</evidence>